<dbReference type="InterPro" id="IPR029058">
    <property type="entry name" value="AB_hydrolase_fold"/>
</dbReference>
<evidence type="ECO:0000313" key="3">
    <source>
        <dbReference type="Proteomes" id="UP001595989"/>
    </source>
</evidence>
<dbReference type="RefSeq" id="WP_390294010.1">
    <property type="nucleotide sequence ID" value="NZ_JBHSFU010000004.1"/>
</dbReference>
<dbReference type="PANTHER" id="PTHR40111">
    <property type="entry name" value="CEPHALOSPORIN-C DEACETYLASE"/>
    <property type="match status" value="1"/>
</dbReference>
<reference evidence="3" key="1">
    <citation type="journal article" date="2019" name="Int. J. Syst. Evol. Microbiol.">
        <title>The Global Catalogue of Microorganisms (GCM) 10K type strain sequencing project: providing services to taxonomists for standard genome sequencing and annotation.</title>
        <authorList>
            <consortium name="The Broad Institute Genomics Platform"/>
            <consortium name="The Broad Institute Genome Sequencing Center for Infectious Disease"/>
            <person name="Wu L."/>
            <person name="Ma J."/>
        </authorList>
    </citation>
    <scope>NUCLEOTIDE SEQUENCE [LARGE SCALE GENOMIC DNA]</scope>
    <source>
        <strain evidence="3">CGMCC 4.7426</strain>
    </source>
</reference>
<name>A0ABV9DIQ4_9BACI</name>
<feature type="domain" description="Acetyl xylan esterase" evidence="1">
    <location>
        <begin position="5"/>
        <end position="318"/>
    </location>
</feature>
<dbReference type="SUPFAM" id="SSF53474">
    <property type="entry name" value="alpha/beta-Hydrolases"/>
    <property type="match status" value="1"/>
</dbReference>
<dbReference type="Gene3D" id="3.40.50.1820">
    <property type="entry name" value="alpha/beta hydrolase"/>
    <property type="match status" value="1"/>
</dbReference>
<gene>
    <name evidence="2" type="ORF">ACFO3D_06530</name>
</gene>
<sequence length="324" mass="36751">MGRKVADFPMNELRDYNPELINKPDNFDQFWYREKTRLENVMPHFSVDWRDYPVPTAEVADIVLESFDTTPLKGLFIKPKELTECPVIVSFHGYTGSRGLAADYLKWLNLGVAVISFDVRGQGSSPDYARYANGSRIPGWMLKGIDAHSDYYYTNVYRDIMLQLNWIRSKNFPVKATKVGAMGASQGGALALVAAGLDGHMDFVVSDWPFIAHFERALEVALTGPYMEIINYFKWNDPLYKKENEVMRTLGYIDSVHFCSAITCSVLMAVGLEDSTTPPSTVFAAYNHISSSDKHIEVYPQFTHEGNPFHEEKKIEFVATQLQV</sequence>
<dbReference type="Pfam" id="PF05448">
    <property type="entry name" value="AXE1"/>
    <property type="match status" value="1"/>
</dbReference>
<organism evidence="2 3">
    <name type="scientific">Virgibacillus kekensis</name>
    <dbReference type="NCBI Taxonomy" id="202261"/>
    <lineage>
        <taxon>Bacteria</taxon>
        <taxon>Bacillati</taxon>
        <taxon>Bacillota</taxon>
        <taxon>Bacilli</taxon>
        <taxon>Bacillales</taxon>
        <taxon>Bacillaceae</taxon>
        <taxon>Virgibacillus</taxon>
    </lineage>
</organism>
<accession>A0ABV9DIQ4</accession>
<proteinExistence type="predicted"/>
<evidence type="ECO:0000259" key="1">
    <source>
        <dbReference type="Pfam" id="PF05448"/>
    </source>
</evidence>
<keyword evidence="3" id="KW-1185">Reference proteome</keyword>
<dbReference type="EMBL" id="JBHSFU010000004">
    <property type="protein sequence ID" value="MFC4557865.1"/>
    <property type="molecule type" value="Genomic_DNA"/>
</dbReference>
<dbReference type="PANTHER" id="PTHR40111:SF1">
    <property type="entry name" value="CEPHALOSPORIN-C DEACETYLASE"/>
    <property type="match status" value="1"/>
</dbReference>
<protein>
    <submittedName>
        <fullName evidence="2">Acetylxylan esterase</fullName>
    </submittedName>
</protein>
<dbReference type="InterPro" id="IPR008391">
    <property type="entry name" value="AXE1_dom"/>
</dbReference>
<comment type="caution">
    <text evidence="2">The sequence shown here is derived from an EMBL/GenBank/DDBJ whole genome shotgun (WGS) entry which is preliminary data.</text>
</comment>
<dbReference type="Proteomes" id="UP001595989">
    <property type="component" value="Unassembled WGS sequence"/>
</dbReference>
<dbReference type="InterPro" id="IPR039069">
    <property type="entry name" value="CE7"/>
</dbReference>
<evidence type="ECO:0000313" key="2">
    <source>
        <dbReference type="EMBL" id="MFC4557865.1"/>
    </source>
</evidence>